<dbReference type="PANTHER" id="PTHR46058:SF26">
    <property type="entry name" value="PROTEIN BREVIS RADIX-LIKE 1"/>
    <property type="match status" value="1"/>
</dbReference>
<evidence type="ECO:0000256" key="1">
    <source>
        <dbReference type="ARBA" id="ARBA00004123"/>
    </source>
</evidence>
<feature type="region of interest" description="Disordered" evidence="4">
    <location>
        <begin position="221"/>
        <end position="264"/>
    </location>
</feature>
<evidence type="ECO:0000313" key="6">
    <source>
        <dbReference type="EMBL" id="KAK9095643.1"/>
    </source>
</evidence>
<evidence type="ECO:0000256" key="4">
    <source>
        <dbReference type="SAM" id="MobiDB-lite"/>
    </source>
</evidence>
<gene>
    <name evidence="6" type="ORF">Scep_027112</name>
</gene>
<name>A0AAP0ES16_9MAGN</name>
<dbReference type="EMBL" id="JBBNAG010000011">
    <property type="protein sequence ID" value="KAK9095643.1"/>
    <property type="molecule type" value="Genomic_DNA"/>
</dbReference>
<proteinExistence type="inferred from homology"/>
<dbReference type="InterPro" id="IPR013591">
    <property type="entry name" value="Brevis_radix_dom"/>
</dbReference>
<comment type="subcellular location">
    <subcellularLocation>
        <location evidence="1">Nucleus</location>
    </subcellularLocation>
</comment>
<organism evidence="6 7">
    <name type="scientific">Stephania cephalantha</name>
    <dbReference type="NCBI Taxonomy" id="152367"/>
    <lineage>
        <taxon>Eukaryota</taxon>
        <taxon>Viridiplantae</taxon>
        <taxon>Streptophyta</taxon>
        <taxon>Embryophyta</taxon>
        <taxon>Tracheophyta</taxon>
        <taxon>Spermatophyta</taxon>
        <taxon>Magnoliopsida</taxon>
        <taxon>Ranunculales</taxon>
        <taxon>Menispermaceae</taxon>
        <taxon>Menispermoideae</taxon>
        <taxon>Cissampelideae</taxon>
        <taxon>Stephania</taxon>
    </lineage>
</organism>
<accession>A0AAP0ES16</accession>
<comment type="similarity">
    <text evidence="2">Belongs to the BRX family.</text>
</comment>
<dbReference type="PROSITE" id="PS51514">
    <property type="entry name" value="BRX"/>
    <property type="match status" value="1"/>
</dbReference>
<keyword evidence="7" id="KW-1185">Reference proteome</keyword>
<dbReference type="GO" id="GO:0005634">
    <property type="term" value="C:nucleus"/>
    <property type="evidence" value="ECO:0007669"/>
    <property type="project" value="UniProtKB-SubCell"/>
</dbReference>
<keyword evidence="3" id="KW-0539">Nucleus</keyword>
<feature type="compositionally biased region" description="Polar residues" evidence="4">
    <location>
        <begin position="23"/>
        <end position="32"/>
    </location>
</feature>
<dbReference type="Pfam" id="PF08381">
    <property type="entry name" value="BRX"/>
    <property type="match status" value="1"/>
</dbReference>
<comment type="caution">
    <text evidence="6">The sequence shown here is derived from an EMBL/GenBank/DDBJ whole genome shotgun (WGS) entry which is preliminary data.</text>
</comment>
<dbReference type="InterPro" id="IPR044532">
    <property type="entry name" value="BRX-like"/>
</dbReference>
<evidence type="ECO:0000259" key="5">
    <source>
        <dbReference type="PROSITE" id="PS51514"/>
    </source>
</evidence>
<reference evidence="6 7" key="1">
    <citation type="submission" date="2024-01" db="EMBL/GenBank/DDBJ databases">
        <title>Genome assemblies of Stephania.</title>
        <authorList>
            <person name="Yang L."/>
        </authorList>
    </citation>
    <scope>NUCLEOTIDE SEQUENCE [LARGE SCALE GENOMIC DNA]</scope>
    <source>
        <strain evidence="6">JXDWG</strain>
        <tissue evidence="6">Leaf</tissue>
    </source>
</reference>
<sequence length="366" mass="39522">MLTCIACSNQLAEEEGGEGARGTPSTKEATKSLTSQIKDLALKFSGACKSGSSSSSSYSKKGQRGYPEFETAASEGDLLILMLEEEVVQALHLHGTSLEPTMESQTLGSGEFPPAIRLLAVSIRSPLGPATSSSRTKTSPRSGWLRWSLGSKSPLCLFLKEGMILREFGSAEKCSTNGKPSDGGARIMIESSSSTTSKDSAGKPFILPLEATTRVAISVRESPGTPSMHKDWTPRNNYNRPPPGSSKGYYPGDAFDHGGSHHHHFGAGPSSHGGIGGFKMEASTMEPSRTTTSSRGDDASVSISNASDIESEWVEQDETGVYITIRQLPDGTRELRRVRFSREKFGEVHAKLWWEANRERIQAQYL</sequence>
<evidence type="ECO:0000313" key="7">
    <source>
        <dbReference type="Proteomes" id="UP001419268"/>
    </source>
</evidence>
<evidence type="ECO:0000256" key="2">
    <source>
        <dbReference type="ARBA" id="ARBA00009057"/>
    </source>
</evidence>
<protein>
    <recommendedName>
        <fullName evidence="5">BRX domain-containing protein</fullName>
    </recommendedName>
</protein>
<dbReference type="PANTHER" id="PTHR46058">
    <property type="entry name" value="PROTEIN BREVIS RADIX-LIKE 1"/>
    <property type="match status" value="1"/>
</dbReference>
<feature type="domain" description="BRX" evidence="5">
    <location>
        <begin position="311"/>
        <end position="366"/>
    </location>
</feature>
<dbReference type="Pfam" id="PF13713">
    <property type="entry name" value="BRX_N"/>
    <property type="match status" value="1"/>
</dbReference>
<feature type="region of interest" description="Disordered" evidence="4">
    <location>
        <begin position="13"/>
        <end position="32"/>
    </location>
</feature>
<dbReference type="AlphaFoldDB" id="A0AAP0ES16"/>
<dbReference type="Proteomes" id="UP001419268">
    <property type="component" value="Unassembled WGS sequence"/>
</dbReference>
<evidence type="ECO:0000256" key="3">
    <source>
        <dbReference type="ARBA" id="ARBA00023242"/>
    </source>
</evidence>
<dbReference type="InterPro" id="IPR027988">
    <property type="entry name" value="BRX_N"/>
</dbReference>